<keyword evidence="2" id="KW-1185">Reference proteome</keyword>
<proteinExistence type="predicted"/>
<dbReference type="Proteomes" id="UP000053660">
    <property type="component" value="Unassembled WGS sequence"/>
</dbReference>
<dbReference type="AlphaFoldDB" id="A0A0B1SNF7"/>
<evidence type="ECO:0000313" key="2">
    <source>
        <dbReference type="Proteomes" id="UP000053660"/>
    </source>
</evidence>
<organism evidence="1 2">
    <name type="scientific">Oesophagostomum dentatum</name>
    <name type="common">Nodular worm</name>
    <dbReference type="NCBI Taxonomy" id="61180"/>
    <lineage>
        <taxon>Eukaryota</taxon>
        <taxon>Metazoa</taxon>
        <taxon>Ecdysozoa</taxon>
        <taxon>Nematoda</taxon>
        <taxon>Chromadorea</taxon>
        <taxon>Rhabditida</taxon>
        <taxon>Rhabditina</taxon>
        <taxon>Rhabditomorpha</taxon>
        <taxon>Strongyloidea</taxon>
        <taxon>Strongylidae</taxon>
        <taxon>Oesophagostomum</taxon>
    </lineage>
</organism>
<accession>A0A0B1SNF7</accession>
<gene>
    <name evidence="1" type="ORF">OESDEN_14848</name>
</gene>
<reference evidence="1 2" key="1">
    <citation type="submission" date="2014-03" db="EMBL/GenBank/DDBJ databases">
        <title>Draft genome of the hookworm Oesophagostomum dentatum.</title>
        <authorList>
            <person name="Mitreva M."/>
        </authorList>
    </citation>
    <scope>NUCLEOTIDE SEQUENCE [LARGE SCALE GENOMIC DNA]</scope>
    <source>
        <strain evidence="1 2">OD-Hann</strain>
    </source>
</reference>
<protein>
    <submittedName>
        <fullName evidence="1">Uncharacterized protein</fullName>
    </submittedName>
</protein>
<evidence type="ECO:0000313" key="1">
    <source>
        <dbReference type="EMBL" id="KHJ85426.1"/>
    </source>
</evidence>
<name>A0A0B1SNF7_OESDE</name>
<sequence>MLELKNLCSQSLQDLLLEQQLQLLLQLGFSTSRLIIYFQDSLHQLLRSLTSQIAQMSPVGFNKLCSHLFCQVILTIFQGSLYILLNLLKLQIR</sequence>
<dbReference type="EMBL" id="KN563942">
    <property type="protein sequence ID" value="KHJ85426.1"/>
    <property type="molecule type" value="Genomic_DNA"/>
</dbReference>